<keyword evidence="5" id="KW-1185">Reference proteome</keyword>
<evidence type="ECO:0000313" key="4">
    <source>
        <dbReference type="EMBL" id="SEP24693.1"/>
    </source>
</evidence>
<evidence type="ECO:0000256" key="2">
    <source>
        <dbReference type="ARBA" id="ARBA00023008"/>
    </source>
</evidence>
<keyword evidence="2" id="KW-0186">Copper</keyword>
<dbReference type="STRING" id="673521.SAMN05660991_04243"/>
<dbReference type="GO" id="GO:0009055">
    <property type="term" value="F:electron transfer activity"/>
    <property type="evidence" value="ECO:0007669"/>
    <property type="project" value="InterPro"/>
</dbReference>
<dbReference type="EMBL" id="FOEE01000018">
    <property type="protein sequence ID" value="SEP24693.1"/>
    <property type="molecule type" value="Genomic_DNA"/>
</dbReference>
<gene>
    <name evidence="4" type="ORF">SAMN05660991_04243</name>
</gene>
<dbReference type="InterPro" id="IPR000923">
    <property type="entry name" value="BlueCu_1"/>
</dbReference>
<organism evidence="4 5">
    <name type="scientific">Trujillonella endophytica</name>
    <dbReference type="NCBI Taxonomy" id="673521"/>
    <lineage>
        <taxon>Bacteria</taxon>
        <taxon>Bacillati</taxon>
        <taxon>Actinomycetota</taxon>
        <taxon>Actinomycetes</taxon>
        <taxon>Geodermatophilales</taxon>
        <taxon>Geodermatophilaceae</taxon>
        <taxon>Trujillonella</taxon>
    </lineage>
</organism>
<dbReference type="InterPro" id="IPR008972">
    <property type="entry name" value="Cupredoxin"/>
</dbReference>
<dbReference type="Gene3D" id="2.60.40.420">
    <property type="entry name" value="Cupredoxins - blue copper proteins"/>
    <property type="match status" value="1"/>
</dbReference>
<evidence type="ECO:0000256" key="1">
    <source>
        <dbReference type="ARBA" id="ARBA00022723"/>
    </source>
</evidence>
<keyword evidence="1" id="KW-0479">Metal-binding</keyword>
<dbReference type="OrthoDB" id="5189991at2"/>
<dbReference type="Proteomes" id="UP000198960">
    <property type="component" value="Unassembled WGS sequence"/>
</dbReference>
<accession>A0A1H8WB09</accession>
<dbReference type="Pfam" id="PF00127">
    <property type="entry name" value="Copper-bind"/>
    <property type="match status" value="1"/>
</dbReference>
<name>A0A1H8WB09_9ACTN</name>
<sequence length="161" mass="16485">MSGRPTSVPSTSRRLAAGPRRSAAALVAGVLLLAGCGGDDGGGGGAAPSADPSLGTVTVAADGVQEVTIETPDDYVFLPDEFTVAPGPVRLTVRNTAEQMVHNFRFTPDTGPAEIAAEIPLLQPGESDTIEFEVQAEGDYPFDCSFHLQLGQVGTMTVAAA</sequence>
<feature type="domain" description="Blue (type 1) copper" evidence="3">
    <location>
        <begin position="73"/>
        <end position="158"/>
    </location>
</feature>
<dbReference type="SUPFAM" id="SSF49503">
    <property type="entry name" value="Cupredoxins"/>
    <property type="match status" value="1"/>
</dbReference>
<proteinExistence type="predicted"/>
<dbReference type="AlphaFoldDB" id="A0A1H8WB09"/>
<protein>
    <submittedName>
        <fullName evidence="4">Plastocyanin</fullName>
    </submittedName>
</protein>
<dbReference type="RefSeq" id="WP_091948481.1">
    <property type="nucleotide sequence ID" value="NZ_FOEE01000018.1"/>
</dbReference>
<evidence type="ECO:0000313" key="5">
    <source>
        <dbReference type="Proteomes" id="UP000198960"/>
    </source>
</evidence>
<reference evidence="5" key="1">
    <citation type="submission" date="2016-10" db="EMBL/GenBank/DDBJ databases">
        <authorList>
            <person name="Varghese N."/>
            <person name="Submissions S."/>
        </authorList>
    </citation>
    <scope>NUCLEOTIDE SEQUENCE [LARGE SCALE GENOMIC DNA]</scope>
    <source>
        <strain evidence="5">DSM 45413</strain>
    </source>
</reference>
<evidence type="ECO:0000259" key="3">
    <source>
        <dbReference type="Pfam" id="PF00127"/>
    </source>
</evidence>
<dbReference type="GO" id="GO:0005507">
    <property type="term" value="F:copper ion binding"/>
    <property type="evidence" value="ECO:0007669"/>
    <property type="project" value="InterPro"/>
</dbReference>